<evidence type="ECO:0000313" key="1">
    <source>
        <dbReference type="EMBL" id="CAF0815861.1"/>
    </source>
</evidence>
<dbReference type="Pfam" id="PF13385">
    <property type="entry name" value="Laminin_G_3"/>
    <property type="match status" value="1"/>
</dbReference>
<dbReference type="Proteomes" id="UP000663889">
    <property type="component" value="Unassembled WGS sequence"/>
</dbReference>
<evidence type="ECO:0008006" key="6">
    <source>
        <dbReference type="Google" id="ProtNLM"/>
    </source>
</evidence>
<evidence type="ECO:0000313" key="5">
    <source>
        <dbReference type="Proteomes" id="UP000663874"/>
    </source>
</evidence>
<evidence type="ECO:0000313" key="4">
    <source>
        <dbReference type="EMBL" id="CAF4078152.1"/>
    </source>
</evidence>
<evidence type="ECO:0000313" key="3">
    <source>
        <dbReference type="EMBL" id="CAF4035074.1"/>
    </source>
</evidence>
<comment type="caution">
    <text evidence="4">The sequence shown here is derived from an EMBL/GenBank/DDBJ whole genome shotgun (WGS) entry which is preliminary data.</text>
</comment>
<dbReference type="Proteomes" id="UP000663823">
    <property type="component" value="Unassembled WGS sequence"/>
</dbReference>
<accession>A0A819TFA3</accession>
<organism evidence="4 5">
    <name type="scientific">Rotaria sordida</name>
    <dbReference type="NCBI Taxonomy" id="392033"/>
    <lineage>
        <taxon>Eukaryota</taxon>
        <taxon>Metazoa</taxon>
        <taxon>Spiralia</taxon>
        <taxon>Gnathifera</taxon>
        <taxon>Rotifera</taxon>
        <taxon>Eurotatoria</taxon>
        <taxon>Bdelloidea</taxon>
        <taxon>Philodinida</taxon>
        <taxon>Philodinidae</taxon>
        <taxon>Rotaria</taxon>
    </lineage>
</organism>
<dbReference type="Gene3D" id="2.60.120.200">
    <property type="match status" value="1"/>
</dbReference>
<dbReference type="AlphaFoldDB" id="A0A819TFA3"/>
<dbReference type="InterPro" id="IPR013320">
    <property type="entry name" value="ConA-like_dom_sf"/>
</dbReference>
<dbReference type="EMBL" id="CAJOAX010008496">
    <property type="protein sequence ID" value="CAF4035074.1"/>
    <property type="molecule type" value="Genomic_DNA"/>
</dbReference>
<gene>
    <name evidence="4" type="ORF">FNK824_LOCUS30206</name>
    <name evidence="3" type="ORF">OTI717_LOCUS30841</name>
    <name evidence="1" type="ORF">RFH988_LOCUS4677</name>
    <name evidence="2" type="ORF">SEV965_LOCUS5603</name>
</gene>
<name>A0A819TFA3_9BILA</name>
<evidence type="ECO:0000313" key="2">
    <source>
        <dbReference type="EMBL" id="CAF0900350.1"/>
    </source>
</evidence>
<dbReference type="EMBL" id="CAJNOU010000173">
    <property type="protein sequence ID" value="CAF0900350.1"/>
    <property type="molecule type" value="Genomic_DNA"/>
</dbReference>
<dbReference type="SUPFAM" id="SSF49899">
    <property type="entry name" value="Concanavalin A-like lectins/glucanases"/>
    <property type="match status" value="2"/>
</dbReference>
<dbReference type="EMBL" id="CAJNOO010000124">
    <property type="protein sequence ID" value="CAF0815861.1"/>
    <property type="molecule type" value="Genomic_DNA"/>
</dbReference>
<dbReference type="Proteomes" id="UP000663882">
    <property type="component" value="Unassembled WGS sequence"/>
</dbReference>
<sequence>MNSASYFSTTNSQPFVGYGRGLSLLSSSSSQYMRVSSLFLDLTYRSFTIEAWIFSTTVYSGDYGIFSQCQCTTCSNQCLYFLVRGGYLFAGFTHNDISGSQNLINNLCAYQGINGTIDINSTLVLSIRNYFNGYIDNVKITTCAKTSDEILTAATLAGYFSFDTPSPYNDNGPNSVNGTQNSAVIVSGRVNQAIHFSGSSSYFYAYDFFARWSSSWIILVGPYLTTNTWTHISVTYSYTNGLSLYVNGGYFGQTGSFTFTNSGYITYLQLGFMYTCSSSGSVSNSAYQGSVDEVYVHSRELTQAEATTLASS</sequence>
<dbReference type="OrthoDB" id="10030431at2759"/>
<proteinExistence type="predicted"/>
<dbReference type="Proteomes" id="UP000663874">
    <property type="component" value="Unassembled WGS sequence"/>
</dbReference>
<protein>
    <recommendedName>
        <fullName evidence="6">LamG domain-containing protein</fullName>
    </recommendedName>
</protein>
<reference evidence="4" key="1">
    <citation type="submission" date="2021-02" db="EMBL/GenBank/DDBJ databases">
        <authorList>
            <person name="Nowell W R."/>
        </authorList>
    </citation>
    <scope>NUCLEOTIDE SEQUENCE</scope>
</reference>
<dbReference type="EMBL" id="CAJOBE010009134">
    <property type="protein sequence ID" value="CAF4078152.1"/>
    <property type="molecule type" value="Genomic_DNA"/>
</dbReference>